<dbReference type="Proteomes" id="UP001597368">
    <property type="component" value="Unassembled WGS sequence"/>
</dbReference>
<reference evidence="3" key="1">
    <citation type="journal article" date="2019" name="Int. J. Syst. Evol. Microbiol.">
        <title>The Global Catalogue of Microorganisms (GCM) 10K type strain sequencing project: providing services to taxonomists for standard genome sequencing and annotation.</title>
        <authorList>
            <consortium name="The Broad Institute Genomics Platform"/>
            <consortium name="The Broad Institute Genome Sequencing Center for Infectious Disease"/>
            <person name="Wu L."/>
            <person name="Ma J."/>
        </authorList>
    </citation>
    <scope>NUCLEOTIDE SEQUENCE [LARGE SCALE GENOMIC DNA]</scope>
    <source>
        <strain evidence="3">ICMP 6774ER</strain>
    </source>
</reference>
<dbReference type="RefSeq" id="WP_379572529.1">
    <property type="nucleotide sequence ID" value="NZ_JBHUFV010000020.1"/>
</dbReference>
<gene>
    <name evidence="2" type="ORF">ACFSKW_13400</name>
</gene>
<feature type="transmembrane region" description="Helical" evidence="1">
    <location>
        <begin position="59"/>
        <end position="78"/>
    </location>
</feature>
<protein>
    <recommendedName>
        <fullName evidence="4">DUF1440 domain-containing protein</fullName>
    </recommendedName>
</protein>
<dbReference type="EMBL" id="JBHUFV010000020">
    <property type="protein sequence ID" value="MFD1932472.1"/>
    <property type="molecule type" value="Genomic_DNA"/>
</dbReference>
<proteinExistence type="predicted"/>
<evidence type="ECO:0000313" key="3">
    <source>
        <dbReference type="Proteomes" id="UP001597368"/>
    </source>
</evidence>
<accession>A0ABW4SV22</accession>
<name>A0ABW4SV22_9ACTN</name>
<sequence>MIRELVRGAFAGATATTAMSTVMLAGDKAGLMREQPPKHVVRALLPGRSHRPKAGEKPMAALAHYAFGAGAGAVLALLTRGRGAPLPVGVAYGLAIWLASYEGWVPALTPMPPIHRDEPGRALVMGLAHVVFGSVLATSLHRRAAAGTL</sequence>
<keyword evidence="1" id="KW-0812">Transmembrane</keyword>
<evidence type="ECO:0000256" key="1">
    <source>
        <dbReference type="SAM" id="Phobius"/>
    </source>
</evidence>
<keyword evidence="1" id="KW-0472">Membrane</keyword>
<organism evidence="2 3">
    <name type="scientific">Nonomuraea mangrovi</name>
    <dbReference type="NCBI Taxonomy" id="2316207"/>
    <lineage>
        <taxon>Bacteria</taxon>
        <taxon>Bacillati</taxon>
        <taxon>Actinomycetota</taxon>
        <taxon>Actinomycetes</taxon>
        <taxon>Streptosporangiales</taxon>
        <taxon>Streptosporangiaceae</taxon>
        <taxon>Nonomuraea</taxon>
    </lineage>
</organism>
<evidence type="ECO:0000313" key="2">
    <source>
        <dbReference type="EMBL" id="MFD1932472.1"/>
    </source>
</evidence>
<evidence type="ECO:0008006" key="4">
    <source>
        <dbReference type="Google" id="ProtNLM"/>
    </source>
</evidence>
<keyword evidence="3" id="KW-1185">Reference proteome</keyword>
<feature type="transmembrane region" description="Helical" evidence="1">
    <location>
        <begin position="84"/>
        <end position="101"/>
    </location>
</feature>
<feature type="transmembrane region" description="Helical" evidence="1">
    <location>
        <begin position="122"/>
        <end position="140"/>
    </location>
</feature>
<keyword evidence="1" id="KW-1133">Transmembrane helix</keyword>
<comment type="caution">
    <text evidence="2">The sequence shown here is derived from an EMBL/GenBank/DDBJ whole genome shotgun (WGS) entry which is preliminary data.</text>
</comment>